<dbReference type="AlphaFoldDB" id="A0A3P6DS88"/>
<gene>
    <name evidence="1" type="ORF">BOLC9T55793H</name>
</gene>
<reference evidence="1" key="1">
    <citation type="submission" date="2018-11" db="EMBL/GenBank/DDBJ databases">
        <authorList>
            <consortium name="Genoscope - CEA"/>
            <person name="William W."/>
        </authorList>
    </citation>
    <scope>NUCLEOTIDE SEQUENCE</scope>
</reference>
<dbReference type="EMBL" id="LR031875">
    <property type="protein sequence ID" value="VDD30470.1"/>
    <property type="molecule type" value="Genomic_DNA"/>
</dbReference>
<organism evidence="1">
    <name type="scientific">Brassica oleracea</name>
    <name type="common">Wild cabbage</name>
    <dbReference type="NCBI Taxonomy" id="3712"/>
    <lineage>
        <taxon>Eukaryota</taxon>
        <taxon>Viridiplantae</taxon>
        <taxon>Streptophyta</taxon>
        <taxon>Embryophyta</taxon>
        <taxon>Tracheophyta</taxon>
        <taxon>Spermatophyta</taxon>
        <taxon>Magnoliopsida</taxon>
        <taxon>eudicotyledons</taxon>
        <taxon>Gunneridae</taxon>
        <taxon>Pentapetalae</taxon>
        <taxon>rosids</taxon>
        <taxon>malvids</taxon>
        <taxon>Brassicales</taxon>
        <taxon>Brassicaceae</taxon>
        <taxon>Brassiceae</taxon>
        <taxon>Brassica</taxon>
    </lineage>
</organism>
<accession>A0A3P6DS88</accession>
<proteinExistence type="predicted"/>
<evidence type="ECO:0000313" key="1">
    <source>
        <dbReference type="EMBL" id="VDD30470.1"/>
    </source>
</evidence>
<name>A0A3P6DS88_BRAOL</name>
<sequence length="41" mass="4818">MNFYDSCQKMNLLSQLEMLKLLNPKESNARRILGVFIQSDQ</sequence>
<protein>
    <submittedName>
        <fullName evidence="1">Uncharacterized protein</fullName>
    </submittedName>
</protein>